<proteinExistence type="predicted"/>
<feature type="region of interest" description="Disordered" evidence="2">
    <location>
        <begin position="517"/>
        <end position="635"/>
    </location>
</feature>
<dbReference type="GO" id="GO:0032050">
    <property type="term" value="F:clathrin heavy chain binding"/>
    <property type="evidence" value="ECO:0007669"/>
    <property type="project" value="TreeGrafter"/>
</dbReference>
<dbReference type="InterPro" id="IPR008942">
    <property type="entry name" value="ENTH_VHS"/>
</dbReference>
<dbReference type="PROSITE" id="PS50942">
    <property type="entry name" value="ENTH"/>
    <property type="match status" value="1"/>
</dbReference>
<protein>
    <submittedName>
        <fullName evidence="4">LADA_0D09010g1_1</fullName>
    </submittedName>
</protein>
<dbReference type="SUPFAM" id="SSF48464">
    <property type="entry name" value="ENTH/VHS domain"/>
    <property type="match status" value="1"/>
</dbReference>
<feature type="compositionally biased region" description="Low complexity" evidence="2">
    <location>
        <begin position="480"/>
        <end position="492"/>
    </location>
</feature>
<dbReference type="CDD" id="cd16988">
    <property type="entry name" value="ANTH_N_YAP180"/>
    <property type="match status" value="1"/>
</dbReference>
<dbReference type="EMBL" id="LT598454">
    <property type="protein sequence ID" value="SCU85688.1"/>
    <property type="molecule type" value="Genomic_DNA"/>
</dbReference>
<dbReference type="InterPro" id="IPR011417">
    <property type="entry name" value="ANTH_dom"/>
</dbReference>
<feature type="domain" description="ENTH" evidence="3">
    <location>
        <begin position="1"/>
        <end position="125"/>
    </location>
</feature>
<feature type="compositionally biased region" description="Low complexity" evidence="2">
    <location>
        <begin position="385"/>
        <end position="410"/>
    </location>
</feature>
<dbReference type="GO" id="GO:0048268">
    <property type="term" value="P:clathrin coat assembly"/>
    <property type="evidence" value="ECO:0007669"/>
    <property type="project" value="InterPro"/>
</dbReference>
<dbReference type="GO" id="GO:0005905">
    <property type="term" value="C:clathrin-coated pit"/>
    <property type="evidence" value="ECO:0007669"/>
    <property type="project" value="TreeGrafter"/>
</dbReference>
<dbReference type="AlphaFoldDB" id="A0A1G4J749"/>
<keyword evidence="1" id="KW-0175">Coiled coil</keyword>
<feature type="region of interest" description="Disordered" evidence="2">
    <location>
        <begin position="302"/>
        <end position="322"/>
    </location>
</feature>
<reference evidence="4 5" key="1">
    <citation type="submission" date="2016-03" db="EMBL/GenBank/DDBJ databases">
        <authorList>
            <person name="Devillers H."/>
        </authorList>
    </citation>
    <scope>NUCLEOTIDE SEQUENCE [LARGE SCALE GENOMIC DNA]</scope>
    <source>
        <strain evidence="4">CBS 10888</strain>
    </source>
</reference>
<feature type="region of interest" description="Disordered" evidence="2">
    <location>
        <begin position="366"/>
        <end position="410"/>
    </location>
</feature>
<evidence type="ECO:0000313" key="4">
    <source>
        <dbReference type="EMBL" id="SCU85688.1"/>
    </source>
</evidence>
<name>A0A1G4J749_9SACH</name>
<sequence>MTTYQKLVKGATKIKMAPPKAKYVDPILLATAEPQDFREIMHALEGRVLDTAWTVVYKSLILAHIMIREGEQNVTIKYLSDHLEFFQLKDIFQSKLSSGDLQALRRYRDYLQCRCEQFASTRKDYVRDGSSNLKGPVANNPKKALDHVESLETQVTALIKNRYSQYDLGNDLLMTAFRLMVQDLLVLYNALNEGIITLLECFFELTHQNAERTLKLYKRFVELTEVVVKYLKTGKAVGLKIPVIKHITTKLIRSLEEHLRDDANKGQTFSADEGRTPAQRELEQIREQKRLLEQQLKSQHQMVISPTIPQQQTGYNPFSEGFSFEQSPAVAHHTTNPFMTETPQAQPTQYSNVQGQPLQYHNTQAQHMQNPHVEPSHFQNPHAHQPQYSQSQQLQYQDTQSPSLQYQNTQPQPLQYQYTQSQPIQYQNTQPQSQSQFGPSQQPQLQAGHTGYFSANSQVVPNTTGAGFGGYTAPPTDSYPAPLQTPTQPPVQVAAPTGSNNPFSLDNVGKAEEARTVNNPFSRANTGAAATSGSNPFGAQSSVPNRHTFGGLENMPTVPVFPRQSPSQQAPQQFPHQAPPQASQQYGQQYAQQQFSSQYGQQQTAAPYSQNSQFAGQQYSQTAPYQGEGPNLIDI</sequence>
<feature type="compositionally biased region" description="Polar residues" evidence="2">
    <location>
        <begin position="517"/>
        <end position="545"/>
    </location>
</feature>
<dbReference type="GO" id="GO:0000149">
    <property type="term" value="F:SNARE binding"/>
    <property type="evidence" value="ECO:0007669"/>
    <property type="project" value="TreeGrafter"/>
</dbReference>
<dbReference type="OrthoDB" id="44015at2759"/>
<dbReference type="GO" id="GO:0006900">
    <property type="term" value="P:vesicle budding from membrane"/>
    <property type="evidence" value="ECO:0007669"/>
    <property type="project" value="TreeGrafter"/>
</dbReference>
<evidence type="ECO:0000256" key="2">
    <source>
        <dbReference type="SAM" id="MobiDB-lite"/>
    </source>
</evidence>
<gene>
    <name evidence="4" type="ORF">LADA_0D09010G</name>
</gene>
<feature type="region of interest" description="Disordered" evidence="2">
    <location>
        <begin position="422"/>
        <end position="448"/>
    </location>
</feature>
<evidence type="ECO:0000259" key="3">
    <source>
        <dbReference type="PROSITE" id="PS50942"/>
    </source>
</evidence>
<dbReference type="GO" id="GO:0030136">
    <property type="term" value="C:clathrin-coated vesicle"/>
    <property type="evidence" value="ECO:0007669"/>
    <property type="project" value="InterPro"/>
</dbReference>
<dbReference type="PANTHER" id="PTHR22951:SF5">
    <property type="entry name" value="PHOSPHATIDYLINOSITOL-BINDING CLATHRIN ASSEMBLY PROTEIN LAP"/>
    <property type="match status" value="1"/>
</dbReference>
<feature type="compositionally biased region" description="Polar residues" evidence="2">
    <location>
        <begin position="302"/>
        <end position="316"/>
    </location>
</feature>
<feature type="coiled-coil region" evidence="1">
    <location>
        <begin position="275"/>
        <end position="302"/>
    </location>
</feature>
<dbReference type="InterPro" id="IPR045192">
    <property type="entry name" value="AP180-like"/>
</dbReference>
<organism evidence="4 5">
    <name type="scientific">Lachancea dasiensis</name>
    <dbReference type="NCBI Taxonomy" id="1072105"/>
    <lineage>
        <taxon>Eukaryota</taxon>
        <taxon>Fungi</taxon>
        <taxon>Dikarya</taxon>
        <taxon>Ascomycota</taxon>
        <taxon>Saccharomycotina</taxon>
        <taxon>Saccharomycetes</taxon>
        <taxon>Saccharomycetales</taxon>
        <taxon>Saccharomycetaceae</taxon>
        <taxon>Lachancea</taxon>
    </lineage>
</organism>
<accession>A0A1G4J749</accession>
<feature type="compositionally biased region" description="Low complexity" evidence="2">
    <location>
        <begin position="564"/>
        <end position="603"/>
    </location>
</feature>
<feature type="region of interest" description="Disordered" evidence="2">
    <location>
        <begin position="466"/>
        <end position="492"/>
    </location>
</feature>
<dbReference type="Gene3D" id="1.25.40.90">
    <property type="match status" value="1"/>
</dbReference>
<dbReference type="GO" id="GO:0005545">
    <property type="term" value="F:1-phosphatidylinositol binding"/>
    <property type="evidence" value="ECO:0007669"/>
    <property type="project" value="InterPro"/>
</dbReference>
<dbReference type="Pfam" id="PF07651">
    <property type="entry name" value="ANTH"/>
    <property type="match status" value="1"/>
</dbReference>
<keyword evidence="5" id="KW-1185">Reference proteome</keyword>
<dbReference type="InterPro" id="IPR013809">
    <property type="entry name" value="ENTH"/>
</dbReference>
<dbReference type="PANTHER" id="PTHR22951">
    <property type="entry name" value="CLATHRIN ASSEMBLY PROTEIN"/>
    <property type="match status" value="1"/>
</dbReference>
<dbReference type="Gene3D" id="1.20.58.150">
    <property type="entry name" value="ANTH domain"/>
    <property type="match status" value="1"/>
</dbReference>
<dbReference type="GO" id="GO:0072583">
    <property type="term" value="P:clathrin-dependent endocytosis"/>
    <property type="evidence" value="ECO:0007669"/>
    <property type="project" value="InterPro"/>
</dbReference>
<dbReference type="InterPro" id="IPR014712">
    <property type="entry name" value="ANTH_dom_sf"/>
</dbReference>
<dbReference type="GO" id="GO:0005546">
    <property type="term" value="F:phosphatidylinositol-4,5-bisphosphate binding"/>
    <property type="evidence" value="ECO:0007669"/>
    <property type="project" value="TreeGrafter"/>
</dbReference>
<dbReference type="SUPFAM" id="SSF89009">
    <property type="entry name" value="GAT-like domain"/>
    <property type="match status" value="1"/>
</dbReference>
<feature type="compositionally biased region" description="Polar residues" evidence="2">
    <location>
        <begin position="604"/>
        <end position="624"/>
    </location>
</feature>
<evidence type="ECO:0000256" key="1">
    <source>
        <dbReference type="SAM" id="Coils"/>
    </source>
</evidence>
<dbReference type="SMART" id="SM00273">
    <property type="entry name" value="ENTH"/>
    <property type="match status" value="1"/>
</dbReference>
<feature type="compositionally biased region" description="Low complexity" evidence="2">
    <location>
        <begin position="422"/>
        <end position="446"/>
    </location>
</feature>
<dbReference type="STRING" id="1266660.A0A1G4J749"/>
<dbReference type="Proteomes" id="UP000190274">
    <property type="component" value="Chromosome D"/>
</dbReference>
<evidence type="ECO:0000313" key="5">
    <source>
        <dbReference type="Proteomes" id="UP000190274"/>
    </source>
</evidence>